<evidence type="ECO:0000256" key="2">
    <source>
        <dbReference type="ARBA" id="ARBA00022691"/>
    </source>
</evidence>
<keyword evidence="11" id="KW-1185">Reference proteome</keyword>
<dbReference type="Pfam" id="PF06463">
    <property type="entry name" value="Mob_synth_C"/>
    <property type="match status" value="1"/>
</dbReference>
<evidence type="ECO:0000256" key="4">
    <source>
        <dbReference type="ARBA" id="ARBA00022741"/>
    </source>
</evidence>
<dbReference type="GO" id="GO:0006777">
    <property type="term" value="P:Mo-molybdopterin cofactor biosynthetic process"/>
    <property type="evidence" value="ECO:0007669"/>
    <property type="project" value="UniProtKB-KW"/>
</dbReference>
<dbReference type="GO" id="GO:0051539">
    <property type="term" value="F:4 iron, 4 sulfur cluster binding"/>
    <property type="evidence" value="ECO:0007669"/>
    <property type="project" value="UniProtKB-KW"/>
</dbReference>
<dbReference type="InterPro" id="IPR010505">
    <property type="entry name" value="MoaA_twitch"/>
</dbReference>
<dbReference type="GO" id="GO:0061798">
    <property type="term" value="F:GTP 3',8'-cyclase activity"/>
    <property type="evidence" value="ECO:0007669"/>
    <property type="project" value="TreeGrafter"/>
</dbReference>
<dbReference type="Pfam" id="PF04055">
    <property type="entry name" value="Radical_SAM"/>
    <property type="match status" value="1"/>
</dbReference>
<protein>
    <submittedName>
        <fullName evidence="10">Cyclic pyranopterin monophosphate synthase</fullName>
    </submittedName>
</protein>
<evidence type="ECO:0000256" key="1">
    <source>
        <dbReference type="ARBA" id="ARBA00001966"/>
    </source>
</evidence>
<keyword evidence="5" id="KW-0408">Iron</keyword>
<dbReference type="InterPro" id="IPR058240">
    <property type="entry name" value="rSAM_sf"/>
</dbReference>
<dbReference type="InterPro" id="IPR050105">
    <property type="entry name" value="MoCo_biosynth_MoaA/MoaC"/>
</dbReference>
<dbReference type="CDD" id="cd21117">
    <property type="entry name" value="Twitch_MoaA"/>
    <property type="match status" value="1"/>
</dbReference>
<reference evidence="10 11" key="1">
    <citation type="submission" date="2019-02" db="EMBL/GenBank/DDBJ databases">
        <title>Deep-cultivation of Planctomycetes and their phenomic and genomic characterization uncovers novel biology.</title>
        <authorList>
            <person name="Wiegand S."/>
            <person name="Jogler M."/>
            <person name="Boedeker C."/>
            <person name="Pinto D."/>
            <person name="Vollmers J."/>
            <person name="Rivas-Marin E."/>
            <person name="Kohn T."/>
            <person name="Peeters S.H."/>
            <person name="Heuer A."/>
            <person name="Rast P."/>
            <person name="Oberbeckmann S."/>
            <person name="Bunk B."/>
            <person name="Jeske O."/>
            <person name="Meyerdierks A."/>
            <person name="Storesund J.E."/>
            <person name="Kallscheuer N."/>
            <person name="Luecker S."/>
            <person name="Lage O.M."/>
            <person name="Pohl T."/>
            <person name="Merkel B.J."/>
            <person name="Hornburger P."/>
            <person name="Mueller R.-W."/>
            <person name="Bruemmer F."/>
            <person name="Labrenz M."/>
            <person name="Spormann A.M."/>
            <person name="Op Den Camp H."/>
            <person name="Overmann J."/>
            <person name="Amann R."/>
            <person name="Jetten M.S.M."/>
            <person name="Mascher T."/>
            <person name="Medema M.H."/>
            <person name="Devos D.P."/>
            <person name="Kaster A.-K."/>
            <person name="Ovreas L."/>
            <person name="Rohde M."/>
            <person name="Galperin M.Y."/>
            <person name="Jogler C."/>
        </authorList>
    </citation>
    <scope>NUCLEOTIDE SEQUENCE [LARGE SCALE GENOMIC DNA]</scope>
    <source>
        <strain evidence="10 11">Pla22</strain>
    </source>
</reference>
<evidence type="ECO:0000256" key="5">
    <source>
        <dbReference type="ARBA" id="ARBA00023004"/>
    </source>
</evidence>
<dbReference type="PROSITE" id="PS51918">
    <property type="entry name" value="RADICAL_SAM"/>
    <property type="match status" value="1"/>
</dbReference>
<dbReference type="EMBL" id="SJPI01000002">
    <property type="protein sequence ID" value="TWT50301.1"/>
    <property type="molecule type" value="Genomic_DNA"/>
</dbReference>
<dbReference type="InterPro" id="IPR013785">
    <property type="entry name" value="Aldolase_TIM"/>
</dbReference>
<dbReference type="SUPFAM" id="SSF102114">
    <property type="entry name" value="Radical SAM enzymes"/>
    <property type="match status" value="1"/>
</dbReference>
<dbReference type="CDD" id="cd01335">
    <property type="entry name" value="Radical_SAM"/>
    <property type="match status" value="1"/>
</dbReference>
<comment type="caution">
    <text evidence="10">The sequence shown here is derived from an EMBL/GenBank/DDBJ whole genome shotgun (WGS) entry which is preliminary data.</text>
</comment>
<name>A0A5C5WJW3_9BACT</name>
<proteinExistence type="predicted"/>
<keyword evidence="8" id="KW-0501">Molybdenum cofactor biosynthesis</keyword>
<evidence type="ECO:0000313" key="10">
    <source>
        <dbReference type="EMBL" id="TWT50301.1"/>
    </source>
</evidence>
<dbReference type="PANTHER" id="PTHR22960">
    <property type="entry name" value="MOLYBDOPTERIN COFACTOR SYNTHESIS PROTEIN A"/>
    <property type="match status" value="1"/>
</dbReference>
<dbReference type="NCBIfam" id="TIGR02666">
    <property type="entry name" value="moaA"/>
    <property type="match status" value="1"/>
</dbReference>
<gene>
    <name evidence="10" type="primary">moaA_2</name>
    <name evidence="10" type="ORF">Pla22_30420</name>
</gene>
<evidence type="ECO:0000256" key="3">
    <source>
        <dbReference type="ARBA" id="ARBA00022723"/>
    </source>
</evidence>
<evidence type="ECO:0000256" key="8">
    <source>
        <dbReference type="ARBA" id="ARBA00023150"/>
    </source>
</evidence>
<dbReference type="GO" id="GO:0005525">
    <property type="term" value="F:GTP binding"/>
    <property type="evidence" value="ECO:0007669"/>
    <property type="project" value="UniProtKB-KW"/>
</dbReference>
<comment type="cofactor">
    <cofactor evidence="1">
        <name>[4Fe-4S] cluster</name>
        <dbReference type="ChEBI" id="CHEBI:49883"/>
    </cofactor>
</comment>
<keyword evidence="4" id="KW-0547">Nucleotide-binding</keyword>
<dbReference type="PANTHER" id="PTHR22960:SF0">
    <property type="entry name" value="MOLYBDENUM COFACTOR BIOSYNTHESIS PROTEIN 1"/>
    <property type="match status" value="1"/>
</dbReference>
<evidence type="ECO:0000313" key="11">
    <source>
        <dbReference type="Proteomes" id="UP000316598"/>
    </source>
</evidence>
<sequence>MPEHDAVFAPREQLLTFEELHRLTSLLVTQMGVNRVRITGGEPLVRRELPTLIQMLAGIPGLEDLSLTTNGVLLAEHADALRDAGLQRLNISLDTLDESTFQRISRRSGLAKVIEGIDAAIAAGFQSVKLNALAIAGVSEPEITRLAEFAIDRGVSIRFIEFMPLDSDRDWTSAKVLTGDRLLAILRERFGEVTPIQRADQSQPSEDFLVGRGRVGIIRSVSEPFCGSCDRLRITADGSMRNCLFASEETPLRELMRSGAHDQVLADQIASCVAAKKAAHGIDDASFSPPIRPMYSIGG</sequence>
<evidence type="ECO:0000259" key="9">
    <source>
        <dbReference type="PROSITE" id="PS51918"/>
    </source>
</evidence>
<dbReference type="Gene3D" id="3.20.20.70">
    <property type="entry name" value="Aldolase class I"/>
    <property type="match status" value="1"/>
</dbReference>
<dbReference type="GO" id="GO:0046872">
    <property type="term" value="F:metal ion binding"/>
    <property type="evidence" value="ECO:0007669"/>
    <property type="project" value="UniProtKB-KW"/>
</dbReference>
<organism evidence="10 11">
    <name type="scientific">Rubripirellula amarantea</name>
    <dbReference type="NCBI Taxonomy" id="2527999"/>
    <lineage>
        <taxon>Bacteria</taxon>
        <taxon>Pseudomonadati</taxon>
        <taxon>Planctomycetota</taxon>
        <taxon>Planctomycetia</taxon>
        <taxon>Pirellulales</taxon>
        <taxon>Pirellulaceae</taxon>
        <taxon>Rubripirellula</taxon>
    </lineage>
</organism>
<accession>A0A5C5WJW3</accession>
<dbReference type="InterPro" id="IPR007197">
    <property type="entry name" value="rSAM"/>
</dbReference>
<evidence type="ECO:0000256" key="6">
    <source>
        <dbReference type="ARBA" id="ARBA00023014"/>
    </source>
</evidence>
<feature type="domain" description="Radical SAM core" evidence="9">
    <location>
        <begin position="1"/>
        <end position="192"/>
    </location>
</feature>
<dbReference type="GO" id="GO:0061799">
    <property type="term" value="F:cyclic pyranopterin monophosphate synthase activity"/>
    <property type="evidence" value="ECO:0007669"/>
    <property type="project" value="TreeGrafter"/>
</dbReference>
<dbReference type="Proteomes" id="UP000316598">
    <property type="component" value="Unassembled WGS sequence"/>
</dbReference>
<keyword evidence="6" id="KW-0411">Iron-sulfur</keyword>
<dbReference type="InterPro" id="IPR013483">
    <property type="entry name" value="MoaA"/>
</dbReference>
<evidence type="ECO:0000256" key="7">
    <source>
        <dbReference type="ARBA" id="ARBA00023134"/>
    </source>
</evidence>
<keyword evidence="3" id="KW-0479">Metal-binding</keyword>
<keyword evidence="7" id="KW-0342">GTP-binding</keyword>
<keyword evidence="2" id="KW-0949">S-adenosyl-L-methionine</keyword>
<dbReference type="AlphaFoldDB" id="A0A5C5WJW3"/>